<comment type="similarity">
    <text evidence="1">Belongs to the protein kinase superfamily. CAMK Ser/Thr protein kinase family. NIM1 subfamily.</text>
</comment>
<dbReference type="GO" id="GO:0005524">
    <property type="term" value="F:ATP binding"/>
    <property type="evidence" value="ECO:0007669"/>
    <property type="project" value="UniProtKB-KW"/>
</dbReference>
<keyword evidence="5" id="KW-0547">Nucleotide-binding</keyword>
<evidence type="ECO:0000313" key="12">
    <source>
        <dbReference type="WBParaSite" id="SMUV_0000874101-mRNA-1"/>
    </source>
</evidence>
<dbReference type="InterPro" id="IPR008271">
    <property type="entry name" value="Ser/Thr_kinase_AS"/>
</dbReference>
<dbReference type="GO" id="GO:0005737">
    <property type="term" value="C:cytoplasm"/>
    <property type="evidence" value="ECO:0007669"/>
    <property type="project" value="TreeGrafter"/>
</dbReference>
<evidence type="ECO:0000259" key="10">
    <source>
        <dbReference type="PROSITE" id="PS50011"/>
    </source>
</evidence>
<evidence type="ECO:0000256" key="7">
    <source>
        <dbReference type="ARBA" id="ARBA00022840"/>
    </source>
</evidence>
<dbReference type="PROSITE" id="PS00108">
    <property type="entry name" value="PROTEIN_KINASE_ST"/>
    <property type="match status" value="1"/>
</dbReference>
<feature type="domain" description="Protein kinase" evidence="10">
    <location>
        <begin position="1"/>
        <end position="194"/>
    </location>
</feature>
<dbReference type="PROSITE" id="PS50011">
    <property type="entry name" value="PROTEIN_KINASE_DOM"/>
    <property type="match status" value="1"/>
</dbReference>
<keyword evidence="6" id="KW-0418">Kinase</keyword>
<evidence type="ECO:0000256" key="6">
    <source>
        <dbReference type="ARBA" id="ARBA00022777"/>
    </source>
</evidence>
<reference evidence="12" key="1">
    <citation type="submission" date="2017-02" db="UniProtKB">
        <authorList>
            <consortium name="WormBaseParasite"/>
        </authorList>
    </citation>
    <scope>IDENTIFICATION</scope>
</reference>
<dbReference type="InterPro" id="IPR011009">
    <property type="entry name" value="Kinase-like_dom_sf"/>
</dbReference>
<dbReference type="Proteomes" id="UP000046393">
    <property type="component" value="Unplaced"/>
</dbReference>
<comment type="catalytic activity">
    <reaction evidence="8">
        <text>L-threonyl-[protein] + ATP = O-phospho-L-threonyl-[protein] + ADP + H(+)</text>
        <dbReference type="Rhea" id="RHEA:46608"/>
        <dbReference type="Rhea" id="RHEA-COMP:11060"/>
        <dbReference type="Rhea" id="RHEA-COMP:11605"/>
        <dbReference type="ChEBI" id="CHEBI:15378"/>
        <dbReference type="ChEBI" id="CHEBI:30013"/>
        <dbReference type="ChEBI" id="CHEBI:30616"/>
        <dbReference type="ChEBI" id="CHEBI:61977"/>
        <dbReference type="ChEBI" id="CHEBI:456216"/>
        <dbReference type="EC" id="2.7.11.1"/>
    </reaction>
</comment>
<evidence type="ECO:0000256" key="2">
    <source>
        <dbReference type="ARBA" id="ARBA00012513"/>
    </source>
</evidence>
<evidence type="ECO:0000256" key="1">
    <source>
        <dbReference type="ARBA" id="ARBA00010791"/>
    </source>
</evidence>
<evidence type="ECO:0000256" key="8">
    <source>
        <dbReference type="ARBA" id="ARBA00047899"/>
    </source>
</evidence>
<keyword evidence="3" id="KW-0723">Serine/threonine-protein kinase</keyword>
<comment type="catalytic activity">
    <reaction evidence="9">
        <text>L-seryl-[protein] + ATP = O-phospho-L-seryl-[protein] + ADP + H(+)</text>
        <dbReference type="Rhea" id="RHEA:17989"/>
        <dbReference type="Rhea" id="RHEA-COMP:9863"/>
        <dbReference type="Rhea" id="RHEA-COMP:11604"/>
        <dbReference type="ChEBI" id="CHEBI:15378"/>
        <dbReference type="ChEBI" id="CHEBI:29999"/>
        <dbReference type="ChEBI" id="CHEBI:30616"/>
        <dbReference type="ChEBI" id="CHEBI:83421"/>
        <dbReference type="ChEBI" id="CHEBI:456216"/>
        <dbReference type="EC" id="2.7.11.1"/>
    </reaction>
</comment>
<proteinExistence type="inferred from homology"/>
<dbReference type="EC" id="2.7.11.1" evidence="2"/>
<keyword evidence="7" id="KW-0067">ATP-binding</keyword>
<dbReference type="InterPro" id="IPR000719">
    <property type="entry name" value="Prot_kinase_dom"/>
</dbReference>
<dbReference type="GO" id="GO:0035556">
    <property type="term" value="P:intracellular signal transduction"/>
    <property type="evidence" value="ECO:0007669"/>
    <property type="project" value="TreeGrafter"/>
</dbReference>
<dbReference type="SMART" id="SM00220">
    <property type="entry name" value="S_TKc"/>
    <property type="match status" value="1"/>
</dbReference>
<dbReference type="WBParaSite" id="SMUV_0000874101-mRNA-1">
    <property type="protein sequence ID" value="SMUV_0000874101-mRNA-1"/>
    <property type="gene ID" value="SMUV_0000874101"/>
</dbReference>
<evidence type="ECO:0000256" key="5">
    <source>
        <dbReference type="ARBA" id="ARBA00022741"/>
    </source>
</evidence>
<dbReference type="PANTHER" id="PTHR24346">
    <property type="entry name" value="MAP/MICROTUBULE AFFINITY-REGULATING KINASE"/>
    <property type="match status" value="1"/>
</dbReference>
<dbReference type="Pfam" id="PF00069">
    <property type="entry name" value="Pkinase"/>
    <property type="match status" value="1"/>
</dbReference>
<evidence type="ECO:0000256" key="3">
    <source>
        <dbReference type="ARBA" id="ARBA00022527"/>
    </source>
</evidence>
<keyword evidence="4" id="KW-0808">Transferase</keyword>
<dbReference type="SUPFAM" id="SSF56112">
    <property type="entry name" value="Protein kinase-like (PK-like)"/>
    <property type="match status" value="1"/>
</dbReference>
<dbReference type="FunFam" id="1.10.510.10:FF:000301">
    <property type="entry name" value="Serine/threonine-protein kinase Chk1"/>
    <property type="match status" value="1"/>
</dbReference>
<dbReference type="Gene3D" id="1.10.510.10">
    <property type="entry name" value="Transferase(Phosphotransferase) domain 1"/>
    <property type="match status" value="1"/>
</dbReference>
<dbReference type="PANTHER" id="PTHR24346:SF107">
    <property type="entry name" value="SERINE_THREONINE-PROTEIN KINASE CHK1"/>
    <property type="match status" value="1"/>
</dbReference>
<sequence length="282" mass="32420">MRMEGVEEFQIFLEYVDGGELFDQIEPDVGMPSAKAQYYFLQLIDGVKHMHNLGIAHRDIKPENILISQKDVLKISDFGMATIFRHEGKERYLTTRCGTLPYVSPQVMAGCYRGEPSDIWSCGVVLVTMLAGELPWESPERLNTSYRHWVNNKSLCEQPWRKIGNFALGLLRIILCENEKSRATIERIQKHPWCNIDFKDPLQLLVKRMTRFCASVSVCEALDMIIGSVMIDFRRSRGDGIEFKRAFIELKKKLSSVICKQGITWLERKGFVYSQEVNKASA</sequence>
<evidence type="ECO:0000256" key="9">
    <source>
        <dbReference type="ARBA" id="ARBA00048679"/>
    </source>
</evidence>
<evidence type="ECO:0000256" key="4">
    <source>
        <dbReference type="ARBA" id="ARBA00022679"/>
    </source>
</evidence>
<protein>
    <recommendedName>
        <fullName evidence="2">non-specific serine/threonine protein kinase</fullName>
        <ecNumber evidence="2">2.7.11.1</ecNumber>
    </recommendedName>
</protein>
<dbReference type="AlphaFoldDB" id="A0A0N5AV36"/>
<accession>A0A0N5AV36</accession>
<keyword evidence="11" id="KW-1185">Reference proteome</keyword>
<dbReference type="STRING" id="451379.A0A0N5AV36"/>
<dbReference type="GO" id="GO:0004674">
    <property type="term" value="F:protein serine/threonine kinase activity"/>
    <property type="evidence" value="ECO:0007669"/>
    <property type="project" value="UniProtKB-KW"/>
</dbReference>
<name>A0A0N5AV36_9BILA</name>
<organism evidence="11 12">
    <name type="scientific">Syphacia muris</name>
    <dbReference type="NCBI Taxonomy" id="451379"/>
    <lineage>
        <taxon>Eukaryota</taxon>
        <taxon>Metazoa</taxon>
        <taxon>Ecdysozoa</taxon>
        <taxon>Nematoda</taxon>
        <taxon>Chromadorea</taxon>
        <taxon>Rhabditida</taxon>
        <taxon>Spirurina</taxon>
        <taxon>Oxyuridomorpha</taxon>
        <taxon>Oxyuroidea</taxon>
        <taxon>Oxyuridae</taxon>
        <taxon>Syphacia</taxon>
    </lineage>
</organism>
<evidence type="ECO:0000313" key="11">
    <source>
        <dbReference type="Proteomes" id="UP000046393"/>
    </source>
</evidence>